<evidence type="ECO:0000256" key="5">
    <source>
        <dbReference type="SAM" id="SignalP"/>
    </source>
</evidence>
<dbReference type="Pfam" id="PF00496">
    <property type="entry name" value="SBP_bac_5"/>
    <property type="match status" value="1"/>
</dbReference>
<proteinExistence type="inferred from homology"/>
<keyword evidence="4 5" id="KW-0732">Signal</keyword>
<dbReference type="PANTHER" id="PTHR30290:SF10">
    <property type="entry name" value="PERIPLASMIC OLIGOPEPTIDE-BINDING PROTEIN-RELATED"/>
    <property type="match status" value="1"/>
</dbReference>
<dbReference type="GO" id="GO:1904680">
    <property type="term" value="F:peptide transmembrane transporter activity"/>
    <property type="evidence" value="ECO:0007669"/>
    <property type="project" value="TreeGrafter"/>
</dbReference>
<evidence type="ECO:0000256" key="1">
    <source>
        <dbReference type="ARBA" id="ARBA00004196"/>
    </source>
</evidence>
<feature type="chain" id="PRO_5019046781" evidence="5">
    <location>
        <begin position="20"/>
        <end position="611"/>
    </location>
</feature>
<gene>
    <name evidence="7" type="ORF">ENE75_23225</name>
</gene>
<comment type="caution">
    <text evidence="7">The sequence shown here is derived from an EMBL/GenBank/DDBJ whole genome shotgun (WGS) entry which is preliminary data.</text>
</comment>
<dbReference type="RefSeq" id="WP_128201198.1">
    <property type="nucleotide sequence ID" value="NZ_SACT01000011.1"/>
</dbReference>
<evidence type="ECO:0000313" key="7">
    <source>
        <dbReference type="EMBL" id="RVT48103.1"/>
    </source>
</evidence>
<protein>
    <submittedName>
        <fullName evidence="7">Bicyclomycin resistance protein</fullName>
    </submittedName>
</protein>
<keyword evidence="8" id="KW-1185">Reference proteome</keyword>
<comment type="subcellular location">
    <subcellularLocation>
        <location evidence="1">Cell envelope</location>
    </subcellularLocation>
</comment>
<evidence type="ECO:0000313" key="8">
    <source>
        <dbReference type="Proteomes" id="UP000288178"/>
    </source>
</evidence>
<dbReference type="InterPro" id="IPR000914">
    <property type="entry name" value="SBP_5_dom"/>
</dbReference>
<dbReference type="EMBL" id="SACT01000011">
    <property type="protein sequence ID" value="RVT48103.1"/>
    <property type="molecule type" value="Genomic_DNA"/>
</dbReference>
<accession>A0A437JMW5</accession>
<keyword evidence="3" id="KW-0813">Transport</keyword>
<feature type="domain" description="Solute-binding protein family 5" evidence="6">
    <location>
        <begin position="81"/>
        <end position="519"/>
    </location>
</feature>
<sequence>MRQFLATVAMAVAMGAAGAATPVQGHGVTAAVSPPKVLRYAFRVAETGFDPAQVIDVYSRTVTPHIFEGLYGYDHLARPAKIEPLTAAAMPEVSDDFRTWTVRLRPGIFFQDDPAFGGRPRELVAADYVYSFKRFADPATKSPAWGSLQQQGIVGLAEQRERALTTKQPFDYDTPIAGLQALDRHTLRFQLAAPRPRFLETLATGDLFGAVAREVVERYGADIPAHPVGTGPFRLAQWRRSSLIVLERNPAYRERFYDAEPAADDAEGQALLARFQGRRLPMVDRVEISIIEEEQPRWLAFLQGQHDFIEQMPAAFIDLAMPGGEVAPHLARKGVRGWQAVRSDVFFVVFNMDDPVVGGLAPAQVALRRAIGLALDVPREIATVWRGQAIAAQSTLLPHTTGHDPALRSEMGVYDPARAKALLDLYGWTDRDGDGWRERPDGQPLVLEMLTQPDSQSRALDELRAKNLAAVGLRLRYRAQKWPENLKAARGGQYQLWRVGGSAAAPDGQPSLARFHGPQVGGQNIARFRLPAFDALYERMEVLPDGPERLDLMRQAQRLGMAYAPYKTLVHRVVTDLAQPALLGYRRTLFWQDWWHMVDIQTGPDSNTRTP</sequence>
<organism evidence="7 8">
    <name type="scientific">Rubrivivax albus</name>
    <dbReference type="NCBI Taxonomy" id="2499835"/>
    <lineage>
        <taxon>Bacteria</taxon>
        <taxon>Pseudomonadati</taxon>
        <taxon>Pseudomonadota</taxon>
        <taxon>Betaproteobacteria</taxon>
        <taxon>Burkholderiales</taxon>
        <taxon>Sphaerotilaceae</taxon>
        <taxon>Rubrivivax</taxon>
    </lineage>
</organism>
<dbReference type="Proteomes" id="UP000288178">
    <property type="component" value="Unassembled WGS sequence"/>
</dbReference>
<evidence type="ECO:0000256" key="2">
    <source>
        <dbReference type="ARBA" id="ARBA00005695"/>
    </source>
</evidence>
<dbReference type="GO" id="GO:0015833">
    <property type="term" value="P:peptide transport"/>
    <property type="evidence" value="ECO:0007669"/>
    <property type="project" value="TreeGrafter"/>
</dbReference>
<reference evidence="7 8" key="1">
    <citation type="submission" date="2019-01" db="EMBL/GenBank/DDBJ databases">
        <authorList>
            <person name="Chen W.-M."/>
        </authorList>
    </citation>
    <scope>NUCLEOTIDE SEQUENCE [LARGE SCALE GENOMIC DNA]</scope>
    <source>
        <strain evidence="7 8">ICH-3</strain>
    </source>
</reference>
<dbReference type="InterPro" id="IPR030678">
    <property type="entry name" value="Peptide/Ni-bd"/>
</dbReference>
<comment type="similarity">
    <text evidence="2">Belongs to the bacterial solute-binding protein 5 family.</text>
</comment>
<evidence type="ECO:0000256" key="4">
    <source>
        <dbReference type="ARBA" id="ARBA00022729"/>
    </source>
</evidence>
<evidence type="ECO:0000259" key="6">
    <source>
        <dbReference type="Pfam" id="PF00496"/>
    </source>
</evidence>
<dbReference type="PIRSF" id="PIRSF002741">
    <property type="entry name" value="MppA"/>
    <property type="match status" value="1"/>
</dbReference>
<dbReference type="Gene3D" id="3.10.105.10">
    <property type="entry name" value="Dipeptide-binding Protein, Domain 3"/>
    <property type="match status" value="1"/>
</dbReference>
<dbReference type="OrthoDB" id="9801912at2"/>
<dbReference type="AlphaFoldDB" id="A0A437JMW5"/>
<dbReference type="Gene3D" id="3.40.190.10">
    <property type="entry name" value="Periplasmic binding protein-like II"/>
    <property type="match status" value="1"/>
</dbReference>
<dbReference type="GO" id="GO:0043190">
    <property type="term" value="C:ATP-binding cassette (ABC) transporter complex"/>
    <property type="evidence" value="ECO:0007669"/>
    <property type="project" value="InterPro"/>
</dbReference>
<feature type="signal peptide" evidence="5">
    <location>
        <begin position="1"/>
        <end position="19"/>
    </location>
</feature>
<dbReference type="GO" id="GO:0030288">
    <property type="term" value="C:outer membrane-bounded periplasmic space"/>
    <property type="evidence" value="ECO:0007669"/>
    <property type="project" value="UniProtKB-ARBA"/>
</dbReference>
<dbReference type="Gene3D" id="3.90.76.10">
    <property type="entry name" value="Dipeptide-binding Protein, Domain 1"/>
    <property type="match status" value="1"/>
</dbReference>
<name>A0A437JMW5_9BURK</name>
<dbReference type="InterPro" id="IPR039424">
    <property type="entry name" value="SBP_5"/>
</dbReference>
<dbReference type="PANTHER" id="PTHR30290">
    <property type="entry name" value="PERIPLASMIC BINDING COMPONENT OF ABC TRANSPORTER"/>
    <property type="match status" value="1"/>
</dbReference>
<dbReference type="SUPFAM" id="SSF53850">
    <property type="entry name" value="Periplasmic binding protein-like II"/>
    <property type="match status" value="1"/>
</dbReference>
<evidence type="ECO:0000256" key="3">
    <source>
        <dbReference type="ARBA" id="ARBA00022448"/>
    </source>
</evidence>